<evidence type="ECO:0000313" key="3">
    <source>
        <dbReference type="Proteomes" id="UP000298030"/>
    </source>
</evidence>
<name>A0A4Y7T0V4_COPMI</name>
<gene>
    <name evidence="2" type="ORF">FA13DRAFT_1666921</name>
</gene>
<dbReference type="AlphaFoldDB" id="A0A4Y7T0V4"/>
<dbReference type="EMBL" id="QPFP01000039">
    <property type="protein sequence ID" value="TEB27574.1"/>
    <property type="molecule type" value="Genomic_DNA"/>
</dbReference>
<protein>
    <recommendedName>
        <fullName evidence="1">DUF6699 domain-containing protein</fullName>
    </recommendedName>
</protein>
<evidence type="ECO:0000259" key="1">
    <source>
        <dbReference type="Pfam" id="PF20415"/>
    </source>
</evidence>
<evidence type="ECO:0000313" key="2">
    <source>
        <dbReference type="EMBL" id="TEB27574.1"/>
    </source>
</evidence>
<dbReference type="STRING" id="71717.A0A4Y7T0V4"/>
<dbReference type="OrthoDB" id="3265169at2759"/>
<organism evidence="2 3">
    <name type="scientific">Coprinellus micaceus</name>
    <name type="common">Glistening ink-cap mushroom</name>
    <name type="synonym">Coprinus micaceus</name>
    <dbReference type="NCBI Taxonomy" id="71717"/>
    <lineage>
        <taxon>Eukaryota</taxon>
        <taxon>Fungi</taxon>
        <taxon>Dikarya</taxon>
        <taxon>Basidiomycota</taxon>
        <taxon>Agaricomycotina</taxon>
        <taxon>Agaricomycetes</taxon>
        <taxon>Agaricomycetidae</taxon>
        <taxon>Agaricales</taxon>
        <taxon>Agaricineae</taxon>
        <taxon>Psathyrellaceae</taxon>
        <taxon>Coprinellus</taxon>
    </lineage>
</organism>
<sequence length="117" mass="13815">MRLYHVGLPWYIDVRATHQNGVTVYDVMTQMYRELMKGITPRHWWNEEVGEELRGAVTEAYAKRVREAEKRGDRSERGRGVVWLDWLGDRVVFEGLVRGRNGMWEVRTGRFEVAGFE</sequence>
<feature type="non-terminal residue" evidence="2">
    <location>
        <position position="117"/>
    </location>
</feature>
<reference evidence="2 3" key="1">
    <citation type="journal article" date="2019" name="Nat. Ecol. Evol.">
        <title>Megaphylogeny resolves global patterns of mushroom evolution.</title>
        <authorList>
            <person name="Varga T."/>
            <person name="Krizsan K."/>
            <person name="Foldi C."/>
            <person name="Dima B."/>
            <person name="Sanchez-Garcia M."/>
            <person name="Sanchez-Ramirez S."/>
            <person name="Szollosi G.J."/>
            <person name="Szarkandi J.G."/>
            <person name="Papp V."/>
            <person name="Albert L."/>
            <person name="Andreopoulos W."/>
            <person name="Angelini C."/>
            <person name="Antonin V."/>
            <person name="Barry K.W."/>
            <person name="Bougher N.L."/>
            <person name="Buchanan P."/>
            <person name="Buyck B."/>
            <person name="Bense V."/>
            <person name="Catcheside P."/>
            <person name="Chovatia M."/>
            <person name="Cooper J."/>
            <person name="Damon W."/>
            <person name="Desjardin D."/>
            <person name="Finy P."/>
            <person name="Geml J."/>
            <person name="Haridas S."/>
            <person name="Hughes K."/>
            <person name="Justo A."/>
            <person name="Karasinski D."/>
            <person name="Kautmanova I."/>
            <person name="Kiss B."/>
            <person name="Kocsube S."/>
            <person name="Kotiranta H."/>
            <person name="LaButti K.M."/>
            <person name="Lechner B.E."/>
            <person name="Liimatainen K."/>
            <person name="Lipzen A."/>
            <person name="Lukacs Z."/>
            <person name="Mihaltcheva S."/>
            <person name="Morgado L.N."/>
            <person name="Niskanen T."/>
            <person name="Noordeloos M.E."/>
            <person name="Ohm R.A."/>
            <person name="Ortiz-Santana B."/>
            <person name="Ovrebo C."/>
            <person name="Racz N."/>
            <person name="Riley R."/>
            <person name="Savchenko A."/>
            <person name="Shiryaev A."/>
            <person name="Soop K."/>
            <person name="Spirin V."/>
            <person name="Szebenyi C."/>
            <person name="Tomsovsky M."/>
            <person name="Tulloss R.E."/>
            <person name="Uehling J."/>
            <person name="Grigoriev I.V."/>
            <person name="Vagvolgyi C."/>
            <person name="Papp T."/>
            <person name="Martin F.M."/>
            <person name="Miettinen O."/>
            <person name="Hibbett D.S."/>
            <person name="Nagy L.G."/>
        </authorList>
    </citation>
    <scope>NUCLEOTIDE SEQUENCE [LARGE SCALE GENOMIC DNA]</scope>
    <source>
        <strain evidence="2 3">FP101781</strain>
    </source>
</reference>
<proteinExistence type="predicted"/>
<accession>A0A4Y7T0V4</accession>
<keyword evidence="3" id="KW-1185">Reference proteome</keyword>
<dbReference type="Proteomes" id="UP000298030">
    <property type="component" value="Unassembled WGS sequence"/>
</dbReference>
<dbReference type="Pfam" id="PF20415">
    <property type="entry name" value="DUF6699"/>
    <property type="match status" value="1"/>
</dbReference>
<comment type="caution">
    <text evidence="2">The sequence shown here is derived from an EMBL/GenBank/DDBJ whole genome shotgun (WGS) entry which is preliminary data.</text>
</comment>
<dbReference type="InterPro" id="IPR046522">
    <property type="entry name" value="DUF6699"/>
</dbReference>
<feature type="domain" description="DUF6699" evidence="1">
    <location>
        <begin position="1"/>
        <end position="102"/>
    </location>
</feature>